<accession>A0A0F9T373</accession>
<reference evidence="6" key="1">
    <citation type="journal article" date="2015" name="Nature">
        <title>Complex archaea that bridge the gap between prokaryotes and eukaryotes.</title>
        <authorList>
            <person name="Spang A."/>
            <person name="Saw J.H."/>
            <person name="Jorgensen S.L."/>
            <person name="Zaremba-Niedzwiedzka K."/>
            <person name="Martijn J."/>
            <person name="Lind A.E."/>
            <person name="van Eijk R."/>
            <person name="Schleper C."/>
            <person name="Guy L."/>
            <person name="Ettema T.J."/>
        </authorList>
    </citation>
    <scope>NUCLEOTIDE SEQUENCE</scope>
</reference>
<dbReference type="InterPro" id="IPR000807">
    <property type="entry name" value="ImidazoleglycerolP_deHydtase"/>
</dbReference>
<dbReference type="NCBIfam" id="NF002109">
    <property type="entry name" value="PRK00951.1-5"/>
    <property type="match status" value="1"/>
</dbReference>
<dbReference type="PANTHER" id="PTHR23133">
    <property type="entry name" value="IMIDAZOLEGLYCEROL-PHOSPHATE DEHYDRATASE HIS7"/>
    <property type="match status" value="1"/>
</dbReference>
<dbReference type="FunFam" id="3.30.230.40:FF:000003">
    <property type="entry name" value="Imidazoleglycerol-phosphate dehydratase HisB"/>
    <property type="match status" value="1"/>
</dbReference>
<dbReference type="SUPFAM" id="SSF54211">
    <property type="entry name" value="Ribosomal protein S5 domain 2-like"/>
    <property type="match status" value="2"/>
</dbReference>
<keyword evidence="5" id="KW-0456">Lyase</keyword>
<keyword evidence="3" id="KW-0028">Amino-acid biosynthesis</keyword>
<dbReference type="EMBL" id="LAZR01000340">
    <property type="protein sequence ID" value="KKN73659.1"/>
    <property type="molecule type" value="Genomic_DNA"/>
</dbReference>
<dbReference type="InterPro" id="IPR038494">
    <property type="entry name" value="IGPD_sf"/>
</dbReference>
<dbReference type="Pfam" id="PF00475">
    <property type="entry name" value="IGPD"/>
    <property type="match status" value="1"/>
</dbReference>
<dbReference type="CDD" id="cd07914">
    <property type="entry name" value="IGPD"/>
    <property type="match status" value="1"/>
</dbReference>
<dbReference type="GO" id="GO:0000105">
    <property type="term" value="P:L-histidine biosynthetic process"/>
    <property type="evidence" value="ECO:0007669"/>
    <property type="project" value="UniProtKB-UniPathway"/>
</dbReference>
<evidence type="ECO:0000256" key="2">
    <source>
        <dbReference type="ARBA" id="ARBA00016664"/>
    </source>
</evidence>
<dbReference type="UniPathway" id="UPA00031">
    <property type="reaction ID" value="UER00011"/>
</dbReference>
<dbReference type="InterPro" id="IPR020565">
    <property type="entry name" value="ImidazoleglycerP_deHydtase_CS"/>
</dbReference>
<keyword evidence="4" id="KW-0368">Histidine biosynthesis</keyword>
<organism evidence="6">
    <name type="scientific">marine sediment metagenome</name>
    <dbReference type="NCBI Taxonomy" id="412755"/>
    <lineage>
        <taxon>unclassified sequences</taxon>
        <taxon>metagenomes</taxon>
        <taxon>ecological metagenomes</taxon>
    </lineage>
</organism>
<dbReference type="InterPro" id="IPR020568">
    <property type="entry name" value="Ribosomal_Su5_D2-typ_SF"/>
</dbReference>
<dbReference type="GO" id="GO:0004424">
    <property type="term" value="F:imidazoleglycerol-phosphate dehydratase activity"/>
    <property type="evidence" value="ECO:0007669"/>
    <property type="project" value="InterPro"/>
</dbReference>
<dbReference type="FunFam" id="3.30.230.40:FF:000001">
    <property type="entry name" value="Imidazoleglycerol-phosphate dehydratase HisB"/>
    <property type="match status" value="1"/>
</dbReference>
<dbReference type="AlphaFoldDB" id="A0A0F9T373"/>
<proteinExistence type="inferred from homology"/>
<dbReference type="PROSITE" id="PS00954">
    <property type="entry name" value="IGP_DEHYDRATASE_1"/>
    <property type="match status" value="1"/>
</dbReference>
<evidence type="ECO:0000256" key="4">
    <source>
        <dbReference type="ARBA" id="ARBA00023102"/>
    </source>
</evidence>
<evidence type="ECO:0000256" key="5">
    <source>
        <dbReference type="ARBA" id="ARBA00023239"/>
    </source>
</evidence>
<evidence type="ECO:0000313" key="6">
    <source>
        <dbReference type="EMBL" id="KKN73659.1"/>
    </source>
</evidence>
<protein>
    <recommendedName>
        <fullName evidence="2">Imidazoleglycerol-phosphate dehydratase</fullName>
    </recommendedName>
</protein>
<evidence type="ECO:0000256" key="1">
    <source>
        <dbReference type="ARBA" id="ARBA00005047"/>
    </source>
</evidence>
<comment type="caution">
    <text evidence="6">The sequence shown here is derived from an EMBL/GenBank/DDBJ whole genome shotgun (WGS) entry which is preliminary data.</text>
</comment>
<dbReference type="NCBIfam" id="NF002114">
    <property type="entry name" value="PRK00951.2-4"/>
    <property type="match status" value="1"/>
</dbReference>
<dbReference type="NCBIfam" id="NF002111">
    <property type="entry name" value="PRK00951.2-1"/>
    <property type="match status" value="1"/>
</dbReference>
<evidence type="ECO:0000256" key="3">
    <source>
        <dbReference type="ARBA" id="ARBA00022605"/>
    </source>
</evidence>
<name>A0A0F9T373_9ZZZZ</name>
<dbReference type="PROSITE" id="PS00955">
    <property type="entry name" value="IGP_DEHYDRATASE_2"/>
    <property type="match status" value="1"/>
</dbReference>
<sequence length="202" mass="21836">MGETAGRRDAVVERKTKETAIRVRVDLDGTGRSTIATGVGFFDHMLEQLSRHSLIDMDVAAKGDLHIDDHHTVEDTGIALGQAIRQALGERRGIRRYASLDLAMDECLTRAAIDVSGRPFLVFSADFTRDKIGGFDTELVREFFQALAQNAGVTLHVTNLAGANAHHIAETCFKAVARVLGDAVAIDPRQADLVPSTKGTLA</sequence>
<gene>
    <name evidence="6" type="ORF">LCGC14_0398590</name>
</gene>
<dbReference type="Gene3D" id="3.30.230.40">
    <property type="entry name" value="Imidazole glycerol phosphate dehydratase, domain 1"/>
    <property type="match status" value="2"/>
</dbReference>
<dbReference type="PANTHER" id="PTHR23133:SF2">
    <property type="entry name" value="IMIDAZOLEGLYCEROL-PHOSPHATE DEHYDRATASE"/>
    <property type="match status" value="1"/>
</dbReference>
<dbReference type="HAMAP" id="MF_00076">
    <property type="entry name" value="HisB"/>
    <property type="match status" value="1"/>
</dbReference>
<comment type="pathway">
    <text evidence="1">Amino-acid biosynthesis; L-histidine biosynthesis; L-histidine from 5-phospho-alpha-D-ribose 1-diphosphate: step 6/9.</text>
</comment>